<comment type="caution">
    <text evidence="3">The sequence shown here is derived from an EMBL/GenBank/DDBJ whole genome shotgun (WGS) entry which is preliminary data.</text>
</comment>
<organism evidence="3 4">
    <name type="scientific">Aeromicrobium marinum DSM 15272</name>
    <dbReference type="NCBI Taxonomy" id="585531"/>
    <lineage>
        <taxon>Bacteria</taxon>
        <taxon>Bacillati</taxon>
        <taxon>Actinomycetota</taxon>
        <taxon>Actinomycetes</taxon>
        <taxon>Propionibacteriales</taxon>
        <taxon>Nocardioidaceae</taxon>
        <taxon>Aeromicrobium</taxon>
    </lineage>
</organism>
<reference evidence="3" key="1">
    <citation type="submission" date="2010-08" db="EMBL/GenBank/DDBJ databases">
        <authorList>
            <person name="Muzny D."/>
            <person name="Qin X."/>
            <person name="Buhay C."/>
            <person name="Dugan-Rocha S."/>
            <person name="Ding Y."/>
            <person name="Chen G."/>
            <person name="Hawes A."/>
            <person name="Holder M."/>
            <person name="Jhangiani S."/>
            <person name="Johnson A."/>
            <person name="Khan Z."/>
            <person name="Li Z."/>
            <person name="Liu W."/>
            <person name="Liu X."/>
            <person name="Perez L."/>
            <person name="Shen H."/>
            <person name="Wang Q."/>
            <person name="Watt J."/>
            <person name="Xi L."/>
            <person name="Xin Y."/>
            <person name="Zhou J."/>
            <person name="Deng J."/>
            <person name="Jiang H."/>
            <person name="Liu Y."/>
            <person name="Qu J."/>
            <person name="Song X.-Z."/>
            <person name="Zhang L."/>
            <person name="Villasana D."/>
            <person name="Johnson A."/>
            <person name="Liu J."/>
            <person name="Liyanage D."/>
            <person name="Lorensuhewa L."/>
            <person name="Robinson T."/>
            <person name="Song A."/>
            <person name="Song B.-B."/>
            <person name="Dinh H."/>
            <person name="Thornton R."/>
            <person name="Coyle M."/>
            <person name="Francisco L."/>
            <person name="Jackson L."/>
            <person name="Javaid M."/>
            <person name="Korchina V."/>
            <person name="Kovar C."/>
            <person name="Mata R."/>
            <person name="Mathew T."/>
            <person name="Ngo R."/>
            <person name="Nguyen L."/>
            <person name="Nguyen N."/>
            <person name="Okwuonu G."/>
            <person name="Ongeri F."/>
            <person name="Pham C."/>
            <person name="Simmons D."/>
            <person name="Wilczek-Boney K."/>
            <person name="Hale W."/>
            <person name="Jakkamsetti A."/>
            <person name="Pham P."/>
            <person name="Ruth R."/>
            <person name="San Lucas F."/>
            <person name="Warren J."/>
            <person name="Zhang J."/>
            <person name="Zhao Z."/>
            <person name="Zhou C."/>
            <person name="Zhu D."/>
            <person name="Lee S."/>
            <person name="Bess C."/>
            <person name="Blankenburg K."/>
            <person name="Forbes L."/>
            <person name="Fu Q."/>
            <person name="Gubbala S."/>
            <person name="Hirani K."/>
            <person name="Jayaseelan J.C."/>
            <person name="Lara F."/>
            <person name="Munidasa M."/>
            <person name="Palculict T."/>
            <person name="Patil S."/>
            <person name="Pu L.-L."/>
            <person name="Saada N."/>
            <person name="Tang L."/>
            <person name="Weissenberger G."/>
            <person name="Zhu Y."/>
            <person name="Hemphill L."/>
            <person name="Shang Y."/>
            <person name="Youmans B."/>
            <person name="Ayvaz T."/>
            <person name="Ross M."/>
            <person name="Santibanez J."/>
            <person name="Aqrawi P."/>
            <person name="Gross S."/>
            <person name="Joshi V."/>
            <person name="Fowler G."/>
            <person name="Nazareth L."/>
            <person name="Reid J."/>
            <person name="Worley K."/>
            <person name="Petrosino J."/>
            <person name="Highlander S."/>
            <person name="Gibbs R."/>
        </authorList>
    </citation>
    <scope>NUCLEOTIDE SEQUENCE [LARGE SCALE GENOMIC DNA]</scope>
    <source>
        <strain evidence="3">DSM 15272</strain>
    </source>
</reference>
<keyword evidence="4" id="KW-1185">Reference proteome</keyword>
<accession>E2SEA4</accession>
<dbReference type="SUPFAM" id="SSF46767">
    <property type="entry name" value="Methylated DNA-protein cysteine methyltransferase, C-terminal domain"/>
    <property type="match status" value="1"/>
</dbReference>
<dbReference type="HOGENOM" id="CLU_000445_52_5_11"/>
<dbReference type="InterPro" id="IPR014048">
    <property type="entry name" value="MethylDNA_cys_MeTrfase_DNA-bd"/>
</dbReference>
<dbReference type="OrthoDB" id="9132167at2"/>
<dbReference type="STRING" id="585531.HMPREF0063_12040"/>
<proteinExistence type="predicted"/>
<dbReference type="EC" id="2.1.1.63" evidence="3"/>
<dbReference type="InterPro" id="IPR036388">
    <property type="entry name" value="WH-like_DNA-bd_sf"/>
</dbReference>
<dbReference type="Proteomes" id="UP000003111">
    <property type="component" value="Unassembled WGS sequence"/>
</dbReference>
<dbReference type="CDD" id="cd06445">
    <property type="entry name" value="ATase"/>
    <property type="match status" value="1"/>
</dbReference>
<dbReference type="GO" id="GO:0006281">
    <property type="term" value="P:DNA repair"/>
    <property type="evidence" value="ECO:0007669"/>
    <property type="project" value="InterPro"/>
</dbReference>
<dbReference type="PANTHER" id="PTHR42942">
    <property type="entry name" value="6-O-METHYLGUANINE DNA METHYLTRANSFERASE"/>
    <property type="match status" value="1"/>
</dbReference>
<keyword evidence="1" id="KW-0227">DNA damage</keyword>
<protein>
    <submittedName>
        <fullName evidence="3">6-O-methylguanine DNA methyltransferase, DNA binding domain protein</fullName>
        <ecNumber evidence="3">2.1.1.63</ecNumber>
    </submittedName>
</protein>
<feature type="domain" description="Methylated-DNA-[protein]-cysteine S-methyltransferase DNA binding" evidence="2">
    <location>
        <begin position="4"/>
        <end position="65"/>
    </location>
</feature>
<dbReference type="GO" id="GO:0003908">
    <property type="term" value="F:methylated-DNA-[protein]-cysteine S-methyltransferase activity"/>
    <property type="evidence" value="ECO:0007669"/>
    <property type="project" value="UniProtKB-EC"/>
</dbReference>
<dbReference type="InterPro" id="IPR052520">
    <property type="entry name" value="ATL_DNA_repair"/>
</dbReference>
<evidence type="ECO:0000256" key="1">
    <source>
        <dbReference type="ARBA" id="ARBA00022763"/>
    </source>
</evidence>
<sequence length="100" mass="10771">MDGEFTEQVLAVVESIPVGRVLTYGLIADAVGRGGPRQVGGVMARDGEAVCWWRVVRADGSLPPHLMIEAQQRWKDEGTPVRRGRVDVARAVADHPVGGL</sequence>
<keyword evidence="3" id="KW-0808">Transferase</keyword>
<dbReference type="InterPro" id="IPR036217">
    <property type="entry name" value="MethylDNA_cys_MeTrfase_DNAb"/>
</dbReference>
<dbReference type="Pfam" id="PF01035">
    <property type="entry name" value="DNA_binding_1"/>
    <property type="match status" value="1"/>
</dbReference>
<evidence type="ECO:0000259" key="2">
    <source>
        <dbReference type="Pfam" id="PF01035"/>
    </source>
</evidence>
<evidence type="ECO:0000313" key="3">
    <source>
        <dbReference type="EMBL" id="EFQ82831.1"/>
    </source>
</evidence>
<gene>
    <name evidence="3" type="ORF">HMPREF0063_12040</name>
</gene>
<name>E2SEA4_9ACTN</name>
<dbReference type="RefSeq" id="WP_007077132.1">
    <property type="nucleotide sequence ID" value="NZ_CM001024.1"/>
</dbReference>
<evidence type="ECO:0000313" key="4">
    <source>
        <dbReference type="Proteomes" id="UP000003111"/>
    </source>
</evidence>
<dbReference type="eggNOG" id="COG3695">
    <property type="taxonomic scope" value="Bacteria"/>
</dbReference>
<dbReference type="AlphaFoldDB" id="E2SEA4"/>
<keyword evidence="3" id="KW-0489">Methyltransferase</keyword>
<dbReference type="PANTHER" id="PTHR42942:SF1">
    <property type="entry name" value="ALKYLTRANSFERASE-LIKE PROTEIN 1"/>
    <property type="match status" value="1"/>
</dbReference>
<dbReference type="EMBL" id="ACLF03000006">
    <property type="protein sequence ID" value="EFQ82831.1"/>
    <property type="molecule type" value="Genomic_DNA"/>
</dbReference>
<dbReference type="GO" id="GO:0032259">
    <property type="term" value="P:methylation"/>
    <property type="evidence" value="ECO:0007669"/>
    <property type="project" value="UniProtKB-KW"/>
</dbReference>
<dbReference type="Gene3D" id="1.10.10.10">
    <property type="entry name" value="Winged helix-like DNA-binding domain superfamily/Winged helix DNA-binding domain"/>
    <property type="match status" value="1"/>
</dbReference>